<reference evidence="5 6" key="1">
    <citation type="submission" date="2013-05" db="EMBL/GenBank/DDBJ databases">
        <title>Draft genome sequence of Rubidibacter lacunae KORDI 51-2.</title>
        <authorList>
            <person name="Choi D.H."/>
            <person name="Noh J.H."/>
            <person name="Kwon K.-K."/>
            <person name="Lee J.-H."/>
            <person name="Ryu J.-Y."/>
        </authorList>
    </citation>
    <scope>NUCLEOTIDE SEQUENCE [LARGE SCALE GENOMIC DNA]</scope>
    <source>
        <strain evidence="5 6">KORDI 51-2</strain>
    </source>
</reference>
<dbReference type="Gene3D" id="3.30.559.10">
    <property type="entry name" value="Chloramphenicol acetyltransferase-like domain"/>
    <property type="match status" value="1"/>
</dbReference>
<dbReference type="InterPro" id="IPR001242">
    <property type="entry name" value="Condensation_dom"/>
</dbReference>
<dbReference type="InParanoid" id="U5DQZ4"/>
<dbReference type="Gene3D" id="1.10.1200.10">
    <property type="entry name" value="ACP-like"/>
    <property type="match status" value="1"/>
</dbReference>
<dbReference type="FunFam" id="3.40.50.980:FF:000001">
    <property type="entry name" value="Non-ribosomal peptide synthetase"/>
    <property type="match status" value="1"/>
</dbReference>
<dbReference type="SUPFAM" id="SSF47336">
    <property type="entry name" value="ACP-like"/>
    <property type="match status" value="1"/>
</dbReference>
<dbReference type="InterPro" id="IPR036736">
    <property type="entry name" value="ACP-like_sf"/>
</dbReference>
<dbReference type="SMART" id="SM00823">
    <property type="entry name" value="PKS_PP"/>
    <property type="match status" value="1"/>
</dbReference>
<evidence type="ECO:0000313" key="5">
    <source>
        <dbReference type="EMBL" id="ERN42085.1"/>
    </source>
</evidence>
<dbReference type="PANTHER" id="PTHR45527">
    <property type="entry name" value="NONRIBOSOMAL PEPTIDE SYNTHETASE"/>
    <property type="match status" value="1"/>
</dbReference>
<dbReference type="InterPro" id="IPR009081">
    <property type="entry name" value="PP-bd_ACP"/>
</dbReference>
<dbReference type="Proteomes" id="UP000016960">
    <property type="component" value="Unassembled WGS sequence"/>
</dbReference>
<dbReference type="Gene3D" id="2.30.38.10">
    <property type="entry name" value="Luciferase, Domain 3"/>
    <property type="match status" value="1"/>
</dbReference>
<dbReference type="InterPro" id="IPR045851">
    <property type="entry name" value="AMP-bd_C_sf"/>
</dbReference>
<dbReference type="GO" id="GO:0044550">
    <property type="term" value="P:secondary metabolite biosynthetic process"/>
    <property type="evidence" value="ECO:0007669"/>
    <property type="project" value="TreeGrafter"/>
</dbReference>
<dbReference type="GO" id="GO:0031177">
    <property type="term" value="F:phosphopantetheine binding"/>
    <property type="evidence" value="ECO:0007669"/>
    <property type="project" value="InterPro"/>
</dbReference>
<protein>
    <submittedName>
        <fullName evidence="5">Amino acid adenylation domain protein</fullName>
    </submittedName>
</protein>
<comment type="cofactor">
    <cofactor evidence="1">
        <name>pantetheine 4'-phosphate</name>
        <dbReference type="ChEBI" id="CHEBI:47942"/>
    </cofactor>
</comment>
<keyword evidence="6" id="KW-1185">Reference proteome</keyword>
<dbReference type="InterPro" id="IPR025110">
    <property type="entry name" value="AMP-bd_C"/>
</dbReference>
<dbReference type="GO" id="GO:0003824">
    <property type="term" value="F:catalytic activity"/>
    <property type="evidence" value="ECO:0007669"/>
    <property type="project" value="InterPro"/>
</dbReference>
<dbReference type="InterPro" id="IPR020806">
    <property type="entry name" value="PKS_PP-bd"/>
</dbReference>
<dbReference type="SUPFAM" id="SSF56801">
    <property type="entry name" value="Acetyl-CoA synthetase-like"/>
    <property type="match status" value="1"/>
</dbReference>
<dbReference type="GO" id="GO:0043041">
    <property type="term" value="P:amino acid activation for nonribosomal peptide biosynthetic process"/>
    <property type="evidence" value="ECO:0007669"/>
    <property type="project" value="TreeGrafter"/>
</dbReference>
<dbReference type="PROSITE" id="PS50075">
    <property type="entry name" value="CARRIER"/>
    <property type="match status" value="1"/>
</dbReference>
<dbReference type="NCBIfam" id="TIGR01733">
    <property type="entry name" value="AA-adenyl-dom"/>
    <property type="match status" value="1"/>
</dbReference>
<dbReference type="GO" id="GO:0008610">
    <property type="term" value="P:lipid biosynthetic process"/>
    <property type="evidence" value="ECO:0007669"/>
    <property type="project" value="UniProtKB-ARBA"/>
</dbReference>
<dbReference type="PANTHER" id="PTHR45527:SF1">
    <property type="entry name" value="FATTY ACID SYNTHASE"/>
    <property type="match status" value="1"/>
</dbReference>
<dbReference type="EMBL" id="ASSJ01000034">
    <property type="protein sequence ID" value="ERN42085.1"/>
    <property type="molecule type" value="Genomic_DNA"/>
</dbReference>
<dbReference type="PROSITE" id="PS00455">
    <property type="entry name" value="AMP_BINDING"/>
    <property type="match status" value="1"/>
</dbReference>
<accession>U5DQZ4</accession>
<dbReference type="GO" id="GO:0005737">
    <property type="term" value="C:cytoplasm"/>
    <property type="evidence" value="ECO:0007669"/>
    <property type="project" value="TreeGrafter"/>
</dbReference>
<dbReference type="InterPro" id="IPR000873">
    <property type="entry name" value="AMP-dep_synth/lig_dom"/>
</dbReference>
<name>U5DQZ4_9CHRO</name>
<dbReference type="AlphaFoldDB" id="U5DQZ4"/>
<dbReference type="eggNOG" id="COG1020">
    <property type="taxonomic scope" value="Bacteria"/>
</dbReference>
<feature type="domain" description="Carrier" evidence="4">
    <location>
        <begin position="964"/>
        <end position="1039"/>
    </location>
</feature>
<dbReference type="SUPFAM" id="SSF52777">
    <property type="entry name" value="CoA-dependent acyltransferases"/>
    <property type="match status" value="2"/>
</dbReference>
<proteinExistence type="predicted"/>
<dbReference type="OrthoDB" id="9778383at2"/>
<evidence type="ECO:0000256" key="1">
    <source>
        <dbReference type="ARBA" id="ARBA00001957"/>
    </source>
</evidence>
<dbReference type="CDD" id="cd05930">
    <property type="entry name" value="A_NRPS"/>
    <property type="match status" value="1"/>
</dbReference>
<comment type="caution">
    <text evidence="5">The sequence shown here is derived from an EMBL/GenBank/DDBJ whole genome shotgun (WGS) entry which is preliminary data.</text>
</comment>
<evidence type="ECO:0000256" key="3">
    <source>
        <dbReference type="ARBA" id="ARBA00022553"/>
    </source>
</evidence>
<dbReference type="FunFam" id="1.10.1200.10:FF:000005">
    <property type="entry name" value="Nonribosomal peptide synthetase 1"/>
    <property type="match status" value="1"/>
</dbReference>
<dbReference type="Gene3D" id="3.40.50.980">
    <property type="match status" value="2"/>
</dbReference>
<dbReference type="Pfam" id="PF13193">
    <property type="entry name" value="AMP-binding_C"/>
    <property type="match status" value="1"/>
</dbReference>
<dbReference type="PROSITE" id="PS00012">
    <property type="entry name" value="PHOSPHOPANTETHEINE"/>
    <property type="match status" value="1"/>
</dbReference>
<dbReference type="Gene3D" id="3.30.559.30">
    <property type="entry name" value="Nonribosomal peptide synthetase, condensation domain"/>
    <property type="match status" value="1"/>
</dbReference>
<keyword evidence="2" id="KW-0596">Phosphopantetheine</keyword>
<dbReference type="InterPro" id="IPR023213">
    <property type="entry name" value="CAT-like_dom_sf"/>
</dbReference>
<dbReference type="InterPro" id="IPR006162">
    <property type="entry name" value="Ppantetheine_attach_site"/>
</dbReference>
<dbReference type="Pfam" id="PF00550">
    <property type="entry name" value="PP-binding"/>
    <property type="match status" value="1"/>
</dbReference>
<dbReference type="RefSeq" id="WP_022605753.1">
    <property type="nucleotide sequence ID" value="NZ_ASSJ01000034.1"/>
</dbReference>
<dbReference type="InterPro" id="IPR010071">
    <property type="entry name" value="AA_adenyl_dom"/>
</dbReference>
<evidence type="ECO:0000256" key="2">
    <source>
        <dbReference type="ARBA" id="ARBA00022450"/>
    </source>
</evidence>
<gene>
    <name evidence="5" type="ORF">KR51_00012580</name>
</gene>
<dbReference type="STRING" id="582515.KR51_00012580"/>
<dbReference type="PATRIC" id="fig|582515.4.peg.1407"/>
<dbReference type="Pfam" id="PF00668">
    <property type="entry name" value="Condensation"/>
    <property type="match status" value="1"/>
</dbReference>
<dbReference type="Gene3D" id="3.30.300.30">
    <property type="match status" value="1"/>
</dbReference>
<dbReference type="InterPro" id="IPR020845">
    <property type="entry name" value="AMP-binding_CS"/>
</dbReference>
<organism evidence="5 6">
    <name type="scientific">Rubidibacter lacunae KORDI 51-2</name>
    <dbReference type="NCBI Taxonomy" id="582515"/>
    <lineage>
        <taxon>Bacteria</taxon>
        <taxon>Bacillati</taxon>
        <taxon>Cyanobacteriota</taxon>
        <taxon>Cyanophyceae</taxon>
        <taxon>Oscillatoriophycideae</taxon>
        <taxon>Chroococcales</taxon>
        <taxon>Aphanothecaceae</taxon>
        <taxon>Rubidibacter</taxon>
    </lineage>
</organism>
<evidence type="ECO:0000259" key="4">
    <source>
        <dbReference type="PROSITE" id="PS50075"/>
    </source>
</evidence>
<dbReference type="Pfam" id="PF00501">
    <property type="entry name" value="AMP-binding"/>
    <property type="match status" value="1"/>
</dbReference>
<evidence type="ECO:0000313" key="6">
    <source>
        <dbReference type="Proteomes" id="UP000016960"/>
    </source>
</evidence>
<sequence>MLSHTDISGYPLSSQQRYLQSLPGSPTINHLLLCLRGPLDRDRLARALDVVVERHESLRTKFCQPSTLTVPLQIVEPQGGVAWESVDWGAEENLERTIAACRQAACQQFQSLETLPLVRAVLGQRAPEEHWLLVSVPAICADTESLHNLALELAGVYGDRSGDLIPADEVVQYPQFVAWQQELAEEDDTANGRAFWSAIASPPLSAPLTKPKTLADKPGPTQMQMLGWPWQGSCREIGDNSETAAILLAAWLVVLWRQTEREEFAIGVRNWERSDEALAEGLGAFQVQMPLQVQLDTDMTVAALTRQVGQTWQQMDSWQDYFQPESVDLPVGFEFVRVPNLNAGDVEFEISRTWSPSNRNTLRLRCIARDETLRAELHYDPTAISLAAVRAIADQWQTAVTWISSDPTLSLSRISLLGDGFPTTITSPTAPATIPVEPNILQTFARVATDCADRVAVADETQRLTYSELDRRSNQLAHALVAQGAGPEVPIALYAERTAAAIVAMLAILKAGSAYLPIDPALPAAGVARRLQDADVPLVITQTSLSERLPQDAPPALYLDAEASAGYPETPPDSSHAGKQLAYLLYTSGSTGEPKAVAVEHRQLMAYTRAAIARLQLPADANYAVVSTLAADLGHTMVFPCLVQGGTLHLLTGVRASDSRAFASYCQEHGIDCLKIVPSHLQVLLQGPDPGAVLPRQRLILGGEACRWPLIETILAQQPSCQIFNHYGPTETTVGAFAHPVTAAAVTDAIAATVPIGKPLAGVEAYALDTELKPVPVGVPGELYIGGATLSRGYFQRPELNAERFIDCVCPGDSGALSTAGTNGATAVKLYRTGDRVRLLPDGTVEFLGRVDRQVKLHGFRIELGEIETVLGRNEAISEVAAVVREDRLGNPILVAYVTPASDGTSFDSTALRQYLQGQLPEYAIPSLFVTLKALPLTPNGKVNRQALPAPEKVRPELSPNFVAPSTELEEAIAEIWCEVLQLETVGVRDNFFELGGHSLLATQVLSRLQETFTIELPLQRLFDARTIADIAEIVEEILIAEVESLSEEEVQETLDRVG</sequence>
<keyword evidence="3" id="KW-0597">Phosphoprotein</keyword>